<dbReference type="InterPro" id="IPR002104">
    <property type="entry name" value="Integrase_catalytic"/>
</dbReference>
<dbReference type="PROSITE" id="PS51898">
    <property type="entry name" value="TYR_RECOMBINASE"/>
    <property type="match status" value="1"/>
</dbReference>
<feature type="domain" description="Tyr recombinase" evidence="6">
    <location>
        <begin position="155"/>
        <end position="331"/>
    </location>
</feature>
<comment type="caution">
    <text evidence="8">The sequence shown here is derived from an EMBL/GenBank/DDBJ whole genome shotgun (WGS) entry which is preliminary data.</text>
</comment>
<dbReference type="InterPro" id="IPR044068">
    <property type="entry name" value="CB"/>
</dbReference>
<dbReference type="SUPFAM" id="SSF56349">
    <property type="entry name" value="DNA breaking-rejoining enzymes"/>
    <property type="match status" value="1"/>
</dbReference>
<protein>
    <recommendedName>
        <fullName evidence="10">Integrase</fullName>
    </recommendedName>
</protein>
<evidence type="ECO:0000313" key="9">
    <source>
        <dbReference type="Proteomes" id="UP000224182"/>
    </source>
</evidence>
<dbReference type="InterPro" id="IPR050090">
    <property type="entry name" value="Tyrosine_recombinase_XerCD"/>
</dbReference>
<dbReference type="Gene3D" id="1.10.443.10">
    <property type="entry name" value="Intergrase catalytic core"/>
    <property type="match status" value="1"/>
</dbReference>
<evidence type="ECO:0000259" key="7">
    <source>
        <dbReference type="PROSITE" id="PS51900"/>
    </source>
</evidence>
<dbReference type="PANTHER" id="PTHR30349:SF41">
    <property type="entry name" value="INTEGRASE_RECOMBINASE PROTEIN MJ0367-RELATED"/>
    <property type="match status" value="1"/>
</dbReference>
<gene>
    <name evidence="8" type="ORF">CBG54_08550</name>
</gene>
<dbReference type="EMBL" id="NIRN01000001">
    <property type="protein sequence ID" value="PHI07070.1"/>
    <property type="molecule type" value="Genomic_DNA"/>
</dbReference>
<evidence type="ECO:0000256" key="1">
    <source>
        <dbReference type="ARBA" id="ARBA00008857"/>
    </source>
</evidence>
<accession>A0A2C6A5T6</accession>
<name>A0A2C6A5T6_FUSNP</name>
<evidence type="ECO:0000256" key="5">
    <source>
        <dbReference type="PROSITE-ProRule" id="PRU01248"/>
    </source>
</evidence>
<evidence type="ECO:0000256" key="3">
    <source>
        <dbReference type="ARBA" id="ARBA00023125"/>
    </source>
</evidence>
<reference evidence="8 9" key="1">
    <citation type="submission" date="2017-06" db="EMBL/GenBank/DDBJ databases">
        <title>Draft genome sequence of Fusobacterium nucleatum subsp. polymorphum KCOM 1271 (=ChDC F305).</title>
        <authorList>
            <person name="Kook J.-K."/>
            <person name="Park S.-N."/>
            <person name="Lim Y.K."/>
            <person name="Roh H."/>
        </authorList>
    </citation>
    <scope>NUCLEOTIDE SEQUENCE [LARGE SCALE GENOMIC DNA]</scope>
    <source>
        <strain evidence="9">KCOM 1271 (ChDC F305)</strain>
    </source>
</reference>
<dbReference type="PANTHER" id="PTHR30349">
    <property type="entry name" value="PHAGE INTEGRASE-RELATED"/>
    <property type="match status" value="1"/>
</dbReference>
<dbReference type="GO" id="GO:0015074">
    <property type="term" value="P:DNA integration"/>
    <property type="evidence" value="ECO:0007669"/>
    <property type="project" value="UniProtKB-KW"/>
</dbReference>
<organism evidence="8 9">
    <name type="scientific">Fusobacterium nucleatum subsp. polymorphum</name>
    <name type="common">Fusobacterium polymorphum</name>
    <dbReference type="NCBI Taxonomy" id="76857"/>
    <lineage>
        <taxon>Bacteria</taxon>
        <taxon>Fusobacteriati</taxon>
        <taxon>Fusobacteriota</taxon>
        <taxon>Fusobacteriia</taxon>
        <taxon>Fusobacteriales</taxon>
        <taxon>Fusobacteriaceae</taxon>
        <taxon>Fusobacterium</taxon>
    </lineage>
</organism>
<proteinExistence type="inferred from homology"/>
<comment type="similarity">
    <text evidence="1">Belongs to the 'phage' integrase family.</text>
</comment>
<dbReference type="PROSITE" id="PS51900">
    <property type="entry name" value="CB"/>
    <property type="match status" value="1"/>
</dbReference>
<dbReference type="InterPro" id="IPR011010">
    <property type="entry name" value="DNA_brk_join_enz"/>
</dbReference>
<evidence type="ECO:0000256" key="4">
    <source>
        <dbReference type="ARBA" id="ARBA00023172"/>
    </source>
</evidence>
<dbReference type="InterPro" id="IPR004107">
    <property type="entry name" value="Integrase_SAM-like_N"/>
</dbReference>
<dbReference type="Pfam" id="PF00589">
    <property type="entry name" value="Phage_integrase"/>
    <property type="match status" value="1"/>
</dbReference>
<dbReference type="InterPro" id="IPR010998">
    <property type="entry name" value="Integrase_recombinase_N"/>
</dbReference>
<dbReference type="Gene3D" id="1.10.150.130">
    <property type="match status" value="1"/>
</dbReference>
<evidence type="ECO:0000256" key="2">
    <source>
        <dbReference type="ARBA" id="ARBA00022908"/>
    </source>
</evidence>
<dbReference type="GO" id="GO:0006310">
    <property type="term" value="P:DNA recombination"/>
    <property type="evidence" value="ECO:0007669"/>
    <property type="project" value="UniProtKB-KW"/>
</dbReference>
<keyword evidence="2" id="KW-0229">DNA integration</keyword>
<feature type="domain" description="Core-binding (CB)" evidence="7">
    <location>
        <begin position="51"/>
        <end position="134"/>
    </location>
</feature>
<dbReference type="Pfam" id="PF13495">
    <property type="entry name" value="Phage_int_SAM_4"/>
    <property type="match status" value="1"/>
</dbReference>
<evidence type="ECO:0000259" key="6">
    <source>
        <dbReference type="PROSITE" id="PS51898"/>
    </source>
</evidence>
<sequence length="334" mass="38940">MKGIDMEENLITEFKYELLKSFSDDEAFKIESILRNILYRNENALVVSDGQGNLELIKQFVIQKKVQNLSDKSLKYYVLTLENFNEFLGSKPFQTVTSNDVISFLGAKMYKDKVTSTTANNLRRNLSSFFTFLQEFDFIVKNPMARVKKINEVREKKKAFSATELAKIRKVFTNKRDRAIFELLLHSGIRVGGLCGLKFDDINFSEKTITVFEKGRKYRTVYFNEEAEFYLKEYLEERENLDTEDEHIFVSLLKPYKKLQISGVEIMIRQAGREAGVKNVHPHRFRRTFATTAWKKGMSIIDIKNLLGHKKLDTTQIYLDETEGLTKAAYNKIF</sequence>
<dbReference type="Proteomes" id="UP000224182">
    <property type="component" value="Unassembled WGS sequence"/>
</dbReference>
<keyword evidence="3 5" id="KW-0238">DNA-binding</keyword>
<dbReference type="AlphaFoldDB" id="A0A2C6A5T6"/>
<evidence type="ECO:0000313" key="8">
    <source>
        <dbReference type="EMBL" id="PHI07070.1"/>
    </source>
</evidence>
<evidence type="ECO:0008006" key="10">
    <source>
        <dbReference type="Google" id="ProtNLM"/>
    </source>
</evidence>
<keyword evidence="4" id="KW-0233">DNA recombination</keyword>
<dbReference type="GO" id="GO:0003677">
    <property type="term" value="F:DNA binding"/>
    <property type="evidence" value="ECO:0007669"/>
    <property type="project" value="UniProtKB-UniRule"/>
</dbReference>
<dbReference type="InterPro" id="IPR013762">
    <property type="entry name" value="Integrase-like_cat_sf"/>
</dbReference>